<gene>
    <name evidence="2" type="ORF">ABL78_7853</name>
</gene>
<reference evidence="2 3" key="1">
    <citation type="journal article" date="2015" name="PLoS Pathog.">
        <title>Leptomonas seymouri: Adaptations to the Dixenous Life Cycle Analyzed by Genome Sequencing, Transcriptome Profiling and Co-infection with Leishmania donovani.</title>
        <authorList>
            <person name="Kraeva N."/>
            <person name="Butenko A."/>
            <person name="Hlavacova J."/>
            <person name="Kostygov A."/>
            <person name="Myskova J."/>
            <person name="Grybchuk D."/>
            <person name="Lestinova T."/>
            <person name="Votypka J."/>
            <person name="Volf P."/>
            <person name="Opperdoes F."/>
            <person name="Flegontov P."/>
            <person name="Lukes J."/>
            <person name="Yurchenko V."/>
        </authorList>
    </citation>
    <scope>NUCLEOTIDE SEQUENCE [LARGE SCALE GENOMIC DNA]</scope>
    <source>
        <strain evidence="2 3">ATCC 30220</strain>
    </source>
</reference>
<accession>A0A0N1HYY1</accession>
<dbReference type="EMBL" id="LJSK01000434">
    <property type="protein sequence ID" value="KPI83121.1"/>
    <property type="molecule type" value="Genomic_DNA"/>
</dbReference>
<feature type="compositionally biased region" description="Polar residues" evidence="1">
    <location>
        <begin position="325"/>
        <end position="343"/>
    </location>
</feature>
<dbReference type="OrthoDB" id="273538at2759"/>
<name>A0A0N1HYY1_LEPSE</name>
<dbReference type="VEuPathDB" id="TriTrypDB:Lsey_0434_0020"/>
<comment type="caution">
    <text evidence="2">The sequence shown here is derived from an EMBL/GenBank/DDBJ whole genome shotgun (WGS) entry which is preliminary data.</text>
</comment>
<evidence type="ECO:0000256" key="1">
    <source>
        <dbReference type="SAM" id="MobiDB-lite"/>
    </source>
</evidence>
<feature type="region of interest" description="Disordered" evidence="1">
    <location>
        <begin position="413"/>
        <end position="434"/>
    </location>
</feature>
<evidence type="ECO:0000313" key="2">
    <source>
        <dbReference type="EMBL" id="KPI83121.1"/>
    </source>
</evidence>
<organism evidence="2 3">
    <name type="scientific">Leptomonas seymouri</name>
    <dbReference type="NCBI Taxonomy" id="5684"/>
    <lineage>
        <taxon>Eukaryota</taxon>
        <taxon>Discoba</taxon>
        <taxon>Euglenozoa</taxon>
        <taxon>Kinetoplastea</taxon>
        <taxon>Metakinetoplastina</taxon>
        <taxon>Trypanosomatida</taxon>
        <taxon>Trypanosomatidae</taxon>
        <taxon>Leishmaniinae</taxon>
        <taxon>Leptomonas</taxon>
    </lineage>
</organism>
<feature type="region of interest" description="Disordered" evidence="1">
    <location>
        <begin position="309"/>
        <end position="345"/>
    </location>
</feature>
<proteinExistence type="predicted"/>
<protein>
    <submittedName>
        <fullName evidence="2">Uncharacterized protein</fullName>
    </submittedName>
</protein>
<dbReference type="Proteomes" id="UP000038009">
    <property type="component" value="Unassembled WGS sequence"/>
</dbReference>
<dbReference type="AlphaFoldDB" id="A0A0N1HYY1"/>
<keyword evidence="3" id="KW-1185">Reference proteome</keyword>
<dbReference type="OMA" id="HRFEPCV"/>
<sequence length="478" mass="51550">MEASPSSATYLLEPLIDLIHGDVVLEDACCQKIGSALIHAHEGELKGLVMAPLLPRGLQKAIETYCVRSYLLEAPELLQKSEAVLQTLRKLAEVLNDTSVISDTRSVPVDSPNRDRDSVNAAAAITDAPTPNALLASSGAAVTEVLEALSQQCDSEHLTRLIDALGDAVVGYMMHGSRECAQEAADYLNGHTWNPQSACRASYHASLEHFAASAVAQREARQRAREAEVHDILFGDSSPPLPSTEAGTAADFSATVHAAMEDAPVAPEVHVQHQCLLKHPIPYRPRKGRALQSLHDSVHEQCIALVQTTPHQRMRSRKETDFGTAESNPNGTPITSSVSTADSSPDIVIEPSTLTVEMSAILSPPEPPARKLQRVDPVLIGASETSVLRMMENADVSAENLSLVSMSSSVPLRSQPQELMGETPAPPSSPSLPASTVDAVWEGVQRCVRRHEAEARSYFLSRAANRFEPYVARGFFSE</sequence>
<evidence type="ECO:0000313" key="3">
    <source>
        <dbReference type="Proteomes" id="UP000038009"/>
    </source>
</evidence>